<evidence type="ECO:0000313" key="9">
    <source>
        <dbReference type="EMBL" id="MFI7586229.1"/>
    </source>
</evidence>
<accession>A0ABW8AIN4</accession>
<evidence type="ECO:0000256" key="6">
    <source>
        <dbReference type="SAM" id="Coils"/>
    </source>
</evidence>
<dbReference type="InterPro" id="IPR027417">
    <property type="entry name" value="P-loop_NTPase"/>
</dbReference>
<proteinExistence type="inferred from homology"/>
<dbReference type="SUPFAM" id="SSF48452">
    <property type="entry name" value="TPR-like"/>
    <property type="match status" value="2"/>
</dbReference>
<keyword evidence="6" id="KW-0175">Coiled coil</keyword>
<feature type="coiled-coil region" evidence="6">
    <location>
        <begin position="822"/>
        <end position="881"/>
    </location>
</feature>
<dbReference type="SMART" id="SM00862">
    <property type="entry name" value="Trans_reg_C"/>
    <property type="match status" value="1"/>
</dbReference>
<dbReference type="Gene3D" id="1.10.10.10">
    <property type="entry name" value="Winged helix-like DNA-binding domain superfamily/Winged helix DNA-binding domain"/>
    <property type="match status" value="1"/>
</dbReference>
<keyword evidence="2" id="KW-0805">Transcription regulation</keyword>
<dbReference type="InterPro" id="IPR001867">
    <property type="entry name" value="OmpR/PhoB-type_DNA-bd"/>
</dbReference>
<comment type="similarity">
    <text evidence="1">Belongs to the AfsR/DnrI/RedD regulatory family.</text>
</comment>
<dbReference type="InterPro" id="IPR051677">
    <property type="entry name" value="AfsR-DnrI-RedD_regulator"/>
</dbReference>
<dbReference type="Pfam" id="PF03704">
    <property type="entry name" value="BTAD"/>
    <property type="match status" value="1"/>
</dbReference>
<dbReference type="SUPFAM" id="SSF46894">
    <property type="entry name" value="C-terminal effector domain of the bipartite response regulators"/>
    <property type="match status" value="1"/>
</dbReference>
<feature type="DNA-binding region" description="OmpR/PhoB-type" evidence="5">
    <location>
        <begin position="1"/>
        <end position="100"/>
    </location>
</feature>
<reference evidence="9 10" key="1">
    <citation type="submission" date="2024-10" db="EMBL/GenBank/DDBJ databases">
        <title>The Natural Products Discovery Center: Release of the First 8490 Sequenced Strains for Exploring Actinobacteria Biosynthetic Diversity.</title>
        <authorList>
            <person name="Kalkreuter E."/>
            <person name="Kautsar S.A."/>
            <person name="Yang D."/>
            <person name="Bader C.D."/>
            <person name="Teijaro C.N."/>
            <person name="Fluegel L."/>
            <person name="Davis C.M."/>
            <person name="Simpson J.R."/>
            <person name="Lauterbach L."/>
            <person name="Steele A.D."/>
            <person name="Gui C."/>
            <person name="Meng S."/>
            <person name="Li G."/>
            <person name="Viehrig K."/>
            <person name="Ye F."/>
            <person name="Su P."/>
            <person name="Kiefer A.F."/>
            <person name="Nichols A."/>
            <person name="Cepeda A.J."/>
            <person name="Yan W."/>
            <person name="Fan B."/>
            <person name="Jiang Y."/>
            <person name="Adhikari A."/>
            <person name="Zheng C.-J."/>
            <person name="Schuster L."/>
            <person name="Cowan T.M."/>
            <person name="Smanski M.J."/>
            <person name="Chevrette M.G."/>
            <person name="De Carvalho L.P.S."/>
            <person name="Shen B."/>
        </authorList>
    </citation>
    <scope>NUCLEOTIDE SEQUENCE [LARGE SCALE GENOMIC DNA]</scope>
    <source>
        <strain evidence="9 10">NPDC049639</strain>
    </source>
</reference>
<evidence type="ECO:0000256" key="2">
    <source>
        <dbReference type="ARBA" id="ARBA00023015"/>
    </source>
</evidence>
<keyword evidence="10" id="KW-1185">Reference proteome</keyword>
<dbReference type="InterPro" id="IPR011990">
    <property type="entry name" value="TPR-like_helical_dom_sf"/>
</dbReference>
<evidence type="ECO:0000256" key="1">
    <source>
        <dbReference type="ARBA" id="ARBA00005820"/>
    </source>
</evidence>
<evidence type="ECO:0000313" key="10">
    <source>
        <dbReference type="Proteomes" id="UP001612915"/>
    </source>
</evidence>
<evidence type="ECO:0000256" key="4">
    <source>
        <dbReference type="ARBA" id="ARBA00023163"/>
    </source>
</evidence>
<gene>
    <name evidence="9" type="ORF">ACIB24_04060</name>
</gene>
<name>A0ABW8AIN4_9ACTN</name>
<dbReference type="RefSeq" id="WP_398275509.1">
    <property type="nucleotide sequence ID" value="NZ_JBITLV010000001.1"/>
</dbReference>
<dbReference type="PANTHER" id="PTHR35807">
    <property type="entry name" value="TRANSCRIPTIONAL REGULATOR REDD-RELATED"/>
    <property type="match status" value="1"/>
</dbReference>
<dbReference type="InterPro" id="IPR041664">
    <property type="entry name" value="AAA_16"/>
</dbReference>
<dbReference type="Pfam" id="PF00486">
    <property type="entry name" value="Trans_reg_C"/>
    <property type="match status" value="1"/>
</dbReference>
<evidence type="ECO:0000256" key="5">
    <source>
        <dbReference type="PROSITE-ProRule" id="PRU01091"/>
    </source>
</evidence>
<evidence type="ECO:0000256" key="3">
    <source>
        <dbReference type="ARBA" id="ARBA00023125"/>
    </source>
</evidence>
<dbReference type="Pfam" id="PF13191">
    <property type="entry name" value="AAA_16"/>
    <property type="match status" value="1"/>
</dbReference>
<protein>
    <submittedName>
        <fullName evidence="9">BTAD domain-containing putative transcriptional regulator</fullName>
    </submittedName>
</protein>
<dbReference type="CDD" id="cd15831">
    <property type="entry name" value="BTAD"/>
    <property type="match status" value="1"/>
</dbReference>
<keyword evidence="3 5" id="KW-0238">DNA-binding</keyword>
<organism evidence="9 10">
    <name type="scientific">Spongisporangium articulatum</name>
    <dbReference type="NCBI Taxonomy" id="3362603"/>
    <lineage>
        <taxon>Bacteria</taxon>
        <taxon>Bacillati</taxon>
        <taxon>Actinomycetota</taxon>
        <taxon>Actinomycetes</taxon>
        <taxon>Kineosporiales</taxon>
        <taxon>Kineosporiaceae</taxon>
        <taxon>Spongisporangium</taxon>
    </lineage>
</organism>
<feature type="domain" description="OmpR/PhoB-type" evidence="8">
    <location>
        <begin position="1"/>
        <end position="100"/>
    </location>
</feature>
<dbReference type="InterPro" id="IPR005158">
    <property type="entry name" value="BTAD"/>
</dbReference>
<feature type="compositionally biased region" description="Basic and acidic residues" evidence="7">
    <location>
        <begin position="256"/>
        <end position="283"/>
    </location>
</feature>
<dbReference type="EMBL" id="JBITLV010000001">
    <property type="protein sequence ID" value="MFI7586229.1"/>
    <property type="molecule type" value="Genomic_DNA"/>
</dbReference>
<dbReference type="InterPro" id="IPR016032">
    <property type="entry name" value="Sig_transdc_resp-reg_C-effctor"/>
</dbReference>
<dbReference type="PROSITE" id="PS51755">
    <property type="entry name" value="OMPR_PHOB"/>
    <property type="match status" value="1"/>
</dbReference>
<dbReference type="InterPro" id="IPR036388">
    <property type="entry name" value="WH-like_DNA-bd_sf"/>
</dbReference>
<keyword evidence="4" id="KW-0804">Transcription</keyword>
<dbReference type="Gene3D" id="1.25.40.10">
    <property type="entry name" value="Tetratricopeptide repeat domain"/>
    <property type="match status" value="1"/>
</dbReference>
<feature type="region of interest" description="Disordered" evidence="7">
    <location>
        <begin position="255"/>
        <end position="289"/>
    </location>
</feature>
<evidence type="ECO:0000256" key="7">
    <source>
        <dbReference type="SAM" id="MobiDB-lite"/>
    </source>
</evidence>
<evidence type="ECO:0000259" key="8">
    <source>
        <dbReference type="PROSITE" id="PS51755"/>
    </source>
</evidence>
<dbReference type="SUPFAM" id="SSF52540">
    <property type="entry name" value="P-loop containing nucleoside triphosphate hydrolases"/>
    <property type="match status" value="1"/>
</dbReference>
<dbReference type="SMART" id="SM01043">
    <property type="entry name" value="BTAD"/>
    <property type="match status" value="1"/>
</dbReference>
<sequence length="1062" mass="116768">MSSRRYRVLGGLEVIEESGRLELGTRKQRALLGVLLLAEGRAVSTDALVDAIWGDAPPDRVEASLQSYVSMLRRALEPDRAPRAPAQVLVTAGNGYALKAPREQVDAWRFADLVEQGRAQHAEGDLTHANTTLRNALAMYAPLLPEFAGEEFQEASAQHLQRLHLVALELSYEVRLALGEHQVLVADLESAVQRHPLHEGLWALLAVARYRAGRQSDALRAIADAKRLLSEEIGVDLGPRLRQLESDLLAQAPHLDPPRVVEDARPVPEQKGRVDDVRHRPSPDEPLVGRGNELALLQSAVEAVAGGGSALILVEGEPGAGKTRLLEEAVARADGAVELLWGRCLDGEGAPSLWPWVQVMNQVQPLLDPDVREALPASDLGQVWISRREVVTDNALASRVIPDAGGRFRLFDDAGRLMESVAADRPLMIVIDDLQWADETSLELFVHLAQRRTPGVVLAAAMRDRAPGPHEQLRQALAELSRVTSQRRIRLGPLGGTEVAEIIRRQTGAAPSGAVVEGVLKRSAGNPFFVRELSRLLTDEGDHPGGEVPSSVRDVVRDRVDRTGTPTRELLQLAALIGRDFSLGLLARAADLDVEACLDRLEPAVELGLLGQPPDDPFSFRFEHDIVRESIAETITPLRVVRLHLRVAEALDALGDRADNVERLAHHLWSAGPLADSHRTAHALVEAAKRASNRYAYEAAQRHLESAVTIARTTDDGELELEAVAMLTSVIGVQRGYVGAAVELLKRGEELARRLGHERQAGSFLYSLWSAYSQRLDLVLSEQLAAQIRDRGEASDDPVLQMYGYHAWGVNAWDHGIIGVAYRSLLKMADQMQANLAEAAQSKDVLAFDLQLLSPGFLGYMTALHGDVEGARRRFDEMERELVTGPYPLVVWGSFSATTAALVGDAQWAVEVGERCIAADPQMQFVFFGTYLRIQYWWGRSMLGEAAAGCERVRALIDSLPDDSPRSGEAHWWALLAECYLEAGRPDDAAQALEQSRLSLQRTGQMYPEPSRLFVRAKWLHATGAPRAEVEAALDDVRRDATEREAFLFVQRADDLQRRLFS</sequence>
<dbReference type="PANTHER" id="PTHR35807:SF1">
    <property type="entry name" value="TRANSCRIPTIONAL REGULATOR REDD"/>
    <property type="match status" value="1"/>
</dbReference>
<comment type="caution">
    <text evidence="9">The sequence shown here is derived from an EMBL/GenBank/DDBJ whole genome shotgun (WGS) entry which is preliminary data.</text>
</comment>
<dbReference type="Proteomes" id="UP001612915">
    <property type="component" value="Unassembled WGS sequence"/>
</dbReference>